<evidence type="ECO:0000256" key="1">
    <source>
        <dbReference type="ARBA" id="ARBA00004651"/>
    </source>
</evidence>
<feature type="transmembrane region" description="Helical" evidence="6">
    <location>
        <begin position="108"/>
        <end position="125"/>
    </location>
</feature>
<keyword evidence="2" id="KW-1003">Cell membrane</keyword>
<proteinExistence type="predicted"/>
<dbReference type="PANTHER" id="PTHR35007:SF1">
    <property type="entry name" value="PILUS ASSEMBLY PROTEIN"/>
    <property type="match status" value="1"/>
</dbReference>
<feature type="transmembrane region" description="Helical" evidence="6">
    <location>
        <begin position="256"/>
        <end position="273"/>
    </location>
</feature>
<evidence type="ECO:0000256" key="6">
    <source>
        <dbReference type="SAM" id="Phobius"/>
    </source>
</evidence>
<protein>
    <recommendedName>
        <fullName evidence="7">Type II secretion system protein GspF domain-containing protein</fullName>
    </recommendedName>
</protein>
<dbReference type="PANTHER" id="PTHR35007">
    <property type="entry name" value="INTEGRAL MEMBRANE PROTEIN-RELATED"/>
    <property type="match status" value="1"/>
</dbReference>
<comment type="subcellular location">
    <subcellularLocation>
        <location evidence="1">Cell membrane</location>
        <topology evidence="1">Multi-pass membrane protein</topology>
    </subcellularLocation>
</comment>
<accession>A0A7Y6EUF0</accession>
<feature type="transmembrane region" description="Helical" evidence="6">
    <location>
        <begin position="6"/>
        <end position="27"/>
    </location>
</feature>
<feature type="transmembrane region" description="Helical" evidence="6">
    <location>
        <begin position="279"/>
        <end position="298"/>
    </location>
</feature>
<name>A0A7Y6EUF0_9BACL</name>
<organism evidence="8 9">
    <name type="scientific">Paenibacillus xylanilyticus</name>
    <dbReference type="NCBI Taxonomy" id="248903"/>
    <lineage>
        <taxon>Bacteria</taxon>
        <taxon>Bacillati</taxon>
        <taxon>Bacillota</taxon>
        <taxon>Bacilli</taxon>
        <taxon>Bacillales</taxon>
        <taxon>Paenibacillaceae</taxon>
        <taxon>Paenibacillus</taxon>
    </lineage>
</organism>
<evidence type="ECO:0000313" key="8">
    <source>
        <dbReference type="EMBL" id="NUU74678.1"/>
    </source>
</evidence>
<dbReference type="EMBL" id="JABMCB010000154">
    <property type="protein sequence ID" value="NUU74678.1"/>
    <property type="molecule type" value="Genomic_DNA"/>
</dbReference>
<evidence type="ECO:0000259" key="7">
    <source>
        <dbReference type="Pfam" id="PF00482"/>
    </source>
</evidence>
<dbReference type="AlphaFoldDB" id="A0A7Y6EUF0"/>
<evidence type="ECO:0000256" key="2">
    <source>
        <dbReference type="ARBA" id="ARBA00022475"/>
    </source>
</evidence>
<comment type="caution">
    <text evidence="8">The sequence shown here is derived from an EMBL/GenBank/DDBJ whole genome shotgun (WGS) entry which is preliminary data.</text>
</comment>
<evidence type="ECO:0000256" key="5">
    <source>
        <dbReference type="ARBA" id="ARBA00023136"/>
    </source>
</evidence>
<dbReference type="GO" id="GO:0005886">
    <property type="term" value="C:plasma membrane"/>
    <property type="evidence" value="ECO:0007669"/>
    <property type="project" value="UniProtKB-SubCell"/>
</dbReference>
<evidence type="ECO:0000256" key="3">
    <source>
        <dbReference type="ARBA" id="ARBA00022692"/>
    </source>
</evidence>
<reference evidence="8 9" key="1">
    <citation type="submission" date="2020-05" db="EMBL/GenBank/DDBJ databases">
        <title>Genome Sequencing of Type Strains.</title>
        <authorList>
            <person name="Lemaire J.F."/>
            <person name="Inderbitzin P."/>
            <person name="Gregorio O.A."/>
            <person name="Collins S.B."/>
            <person name="Wespe N."/>
            <person name="Knight-Connoni V."/>
        </authorList>
    </citation>
    <scope>NUCLEOTIDE SEQUENCE [LARGE SCALE GENOMIC DNA]</scope>
    <source>
        <strain evidence="8 9">LMG 21957</strain>
    </source>
</reference>
<sequence>MEISKILYISLFAVMFIALFFLLQYLLPKKKYRSWTMVMSETEEEQIHKKTEEAERKKRFTFAKYLSPNHFENEARITNWDVGTKAPLYLYGGLLLGIGFGFLMNSPIAIICGAYAGIWAPWFILNNKKQKYEDFIEEQIEVLIQEVSAGYSITQNLTDSMKKAESSLEEPIRSMWSKLVTDYYAGDKLSNLLTEMQKSIPVKEFKMFSDLLVIVERSGGDASPTMKQIADVIQSNRILKEEAKAELTQQRQSHRMNVTIAIGIVLFFRFAQADQYKQLMVLPLGQLLITLMILYILWSFQKVNKMTQL</sequence>
<evidence type="ECO:0000256" key="4">
    <source>
        <dbReference type="ARBA" id="ARBA00022989"/>
    </source>
</evidence>
<evidence type="ECO:0000313" key="9">
    <source>
        <dbReference type="Proteomes" id="UP000526125"/>
    </source>
</evidence>
<keyword evidence="4 6" id="KW-1133">Transmembrane helix</keyword>
<dbReference type="InterPro" id="IPR018076">
    <property type="entry name" value="T2SS_GspF_dom"/>
</dbReference>
<keyword evidence="3 6" id="KW-0812">Transmembrane</keyword>
<keyword evidence="5 6" id="KW-0472">Membrane</keyword>
<feature type="domain" description="Type II secretion system protein GspF" evidence="7">
    <location>
        <begin position="147"/>
        <end position="267"/>
    </location>
</feature>
<keyword evidence="9" id="KW-1185">Reference proteome</keyword>
<dbReference type="Pfam" id="PF00482">
    <property type="entry name" value="T2SSF"/>
    <property type="match status" value="1"/>
</dbReference>
<feature type="transmembrane region" description="Helical" evidence="6">
    <location>
        <begin position="86"/>
        <end position="102"/>
    </location>
</feature>
<dbReference type="RefSeq" id="WP_024634167.1">
    <property type="nucleotide sequence ID" value="NZ_JABMCB010000154.1"/>
</dbReference>
<dbReference type="Proteomes" id="UP000526125">
    <property type="component" value="Unassembled WGS sequence"/>
</dbReference>
<gene>
    <name evidence="8" type="ORF">HP552_05410</name>
</gene>